<dbReference type="EMBL" id="CP015961">
    <property type="protein sequence ID" value="ANI93888.1"/>
    <property type="molecule type" value="Genomic_DNA"/>
</dbReference>
<dbReference type="GO" id="GO:0008658">
    <property type="term" value="F:penicillin binding"/>
    <property type="evidence" value="ECO:0007669"/>
    <property type="project" value="InterPro"/>
</dbReference>
<dbReference type="GO" id="GO:0071972">
    <property type="term" value="F:peptidoglycan L,D-transpeptidase activity"/>
    <property type="evidence" value="ECO:0007669"/>
    <property type="project" value="TreeGrafter"/>
</dbReference>
<dbReference type="PANTHER" id="PTHR30627:SF24">
    <property type="entry name" value="PENICILLIN-BINDING PROTEIN 4B"/>
    <property type="match status" value="1"/>
</dbReference>
<dbReference type="Proteomes" id="UP000186104">
    <property type="component" value="Chromosome"/>
</dbReference>
<dbReference type="InterPro" id="IPR001460">
    <property type="entry name" value="PCN-bd_Tpept"/>
</dbReference>
<dbReference type="RefSeq" id="WP_075845094.1">
    <property type="nucleotide sequence ID" value="NZ_CP015961.1"/>
</dbReference>
<dbReference type="Pfam" id="PF00905">
    <property type="entry name" value="Transpeptidase"/>
    <property type="match status" value="1"/>
</dbReference>
<dbReference type="KEGG" id="dtm:BJL86_3129"/>
<dbReference type="OrthoDB" id="5241017at2"/>
<evidence type="ECO:0000313" key="3">
    <source>
        <dbReference type="EMBL" id="ANI93888.1"/>
    </source>
</evidence>
<keyword evidence="1" id="KW-0732">Signal</keyword>
<feature type="signal peptide" evidence="1">
    <location>
        <begin position="1"/>
        <end position="33"/>
    </location>
</feature>
<dbReference type="InterPro" id="IPR050515">
    <property type="entry name" value="Beta-lactam/transpept"/>
</dbReference>
<reference evidence="3 4" key="1">
    <citation type="submission" date="2016-06" db="EMBL/GenBank/DDBJ databases">
        <title>Complete genome sequence of a saline-alkali tolerant type strain Dietzia timorensis ID05-A0528T.</title>
        <authorList>
            <person name="Wu X."/>
        </authorList>
    </citation>
    <scope>NUCLEOTIDE SEQUENCE [LARGE SCALE GENOMIC DNA]</scope>
    <source>
        <strain evidence="3 4">ID05-A0528</strain>
    </source>
</reference>
<feature type="chain" id="PRO_5038390655" evidence="1">
    <location>
        <begin position="34"/>
        <end position="619"/>
    </location>
</feature>
<dbReference type="PROSITE" id="PS51257">
    <property type="entry name" value="PROKAR_LIPOPROTEIN"/>
    <property type="match status" value="1"/>
</dbReference>
<dbReference type="InterPro" id="IPR012338">
    <property type="entry name" value="Beta-lactam/transpept-like"/>
</dbReference>
<dbReference type="Gene3D" id="3.40.710.10">
    <property type="entry name" value="DD-peptidase/beta-lactamase superfamily"/>
    <property type="match status" value="1"/>
</dbReference>
<gene>
    <name evidence="3" type="ORF">BJL86_3129</name>
</gene>
<evidence type="ECO:0000313" key="4">
    <source>
        <dbReference type="Proteomes" id="UP000186104"/>
    </source>
</evidence>
<proteinExistence type="predicted"/>
<name>A0A173LQA4_9ACTN</name>
<dbReference type="PANTHER" id="PTHR30627">
    <property type="entry name" value="PEPTIDOGLYCAN D,D-TRANSPEPTIDASE"/>
    <property type="match status" value="1"/>
</dbReference>
<dbReference type="STRING" id="499555.BJL86_3129"/>
<organism evidence="3 4">
    <name type="scientific">Dietzia timorensis</name>
    <dbReference type="NCBI Taxonomy" id="499555"/>
    <lineage>
        <taxon>Bacteria</taxon>
        <taxon>Bacillati</taxon>
        <taxon>Actinomycetota</taxon>
        <taxon>Actinomycetes</taxon>
        <taxon>Mycobacteriales</taxon>
        <taxon>Dietziaceae</taxon>
        <taxon>Dietzia</taxon>
    </lineage>
</organism>
<accession>A0A173LQA4</accession>
<feature type="domain" description="Penicillin-binding protein transpeptidase" evidence="2">
    <location>
        <begin position="344"/>
        <end position="607"/>
    </location>
</feature>
<dbReference type="GO" id="GO:0005886">
    <property type="term" value="C:plasma membrane"/>
    <property type="evidence" value="ECO:0007669"/>
    <property type="project" value="TreeGrafter"/>
</dbReference>
<keyword evidence="4" id="KW-1185">Reference proteome</keyword>
<dbReference type="AlphaFoldDB" id="A0A173LQA4"/>
<protein>
    <submittedName>
        <fullName evidence="3">Penicillin-binding protein A</fullName>
    </submittedName>
</protein>
<evidence type="ECO:0000259" key="2">
    <source>
        <dbReference type="Pfam" id="PF00905"/>
    </source>
</evidence>
<sequence length="619" mass="63299">MAPVTRPSRRPWTRLSAAALAATLALGGCSVFSPDNGSSELDSFIEALNNEDAGAAAVLTSNPEAARASIEKSISGLTTDEQGPDLEIDRGDGDLPDGTVSLGMTWNLAPDRDGNPRTITGTGAAEMTKVGEEWKVEWSPAVLDDRFGEGDSLLLKNELDYSGRVLAADGSPSMEWLPVTNVQIPTSAIGPESQAPEQVAALVGQQFPEITAQSIRDGAQRAIDGAAESGEEEPENYTVVSLREEDIAPIREQLAGTENVILDEDHRLISVGLPSPAMSSVEEPLRERMGERGGWSAGIASSGVIREELASAAPEPIGDITTTLDPAIQSAAQSAVSGSGFASSIVAIRSSTGEVVAVAQNDSASSLGPVALQGHFPPGSTFKVVTTSAALGAGVVGANDTVSCPGVASVDGRTIPNEDEFALGQVSMGTAFARSCNTTQAMLSSGLTDTALRDTAAQLGIGTEMTIPGLDAYTGEVPVAEQGPARVEASIGQGTVTASPFGLALMSASVAAGGNLVLPTFFQGEPATVPNPPAPLDPAVASTIQDYMRQVVTSGTGTGAGGIPDLRGKTGTAETGMGDPHGWFTGYAGDLAFAVLMQEADSSKPAVSMAANFLSQAPY</sequence>
<dbReference type="GO" id="GO:0071555">
    <property type="term" value="P:cell wall organization"/>
    <property type="evidence" value="ECO:0007669"/>
    <property type="project" value="TreeGrafter"/>
</dbReference>
<dbReference type="SUPFAM" id="SSF56601">
    <property type="entry name" value="beta-lactamase/transpeptidase-like"/>
    <property type="match status" value="1"/>
</dbReference>
<evidence type="ECO:0000256" key="1">
    <source>
        <dbReference type="SAM" id="SignalP"/>
    </source>
</evidence>